<dbReference type="PANTHER" id="PTHR47171">
    <property type="entry name" value="FARA-RELATED"/>
    <property type="match status" value="1"/>
</dbReference>
<keyword evidence="3" id="KW-0238">DNA-binding</keyword>
<gene>
    <name evidence="8" type="ORF">UCRPA7_4291</name>
</gene>
<dbReference type="PANTHER" id="PTHR47171:SF1">
    <property type="entry name" value="ZN(II)2CYS6 TRANSCRIPTION FACTOR (EUROFUNG)"/>
    <property type="match status" value="1"/>
</dbReference>
<dbReference type="eggNOG" id="ENOG502S5QU">
    <property type="taxonomic scope" value="Eukaryota"/>
</dbReference>
<dbReference type="SMART" id="SM00906">
    <property type="entry name" value="Fungal_trans"/>
    <property type="match status" value="1"/>
</dbReference>
<dbReference type="EMBL" id="KB933101">
    <property type="protein sequence ID" value="EOO00209.1"/>
    <property type="molecule type" value="Genomic_DNA"/>
</dbReference>
<evidence type="ECO:0000259" key="7">
    <source>
        <dbReference type="SMART" id="SM00906"/>
    </source>
</evidence>
<feature type="compositionally biased region" description="Basic and acidic residues" evidence="6">
    <location>
        <begin position="1"/>
        <end position="10"/>
    </location>
</feature>
<accession>R8BLH9</accession>
<evidence type="ECO:0000313" key="8">
    <source>
        <dbReference type="EMBL" id="EOO00209.1"/>
    </source>
</evidence>
<evidence type="ECO:0000256" key="6">
    <source>
        <dbReference type="SAM" id="MobiDB-lite"/>
    </source>
</evidence>
<dbReference type="Pfam" id="PF04082">
    <property type="entry name" value="Fungal_trans"/>
    <property type="match status" value="1"/>
</dbReference>
<dbReference type="KEGG" id="tmn:UCRPA7_4291"/>
<dbReference type="GO" id="GO:0003677">
    <property type="term" value="F:DNA binding"/>
    <property type="evidence" value="ECO:0007669"/>
    <property type="project" value="UniProtKB-KW"/>
</dbReference>
<keyword evidence="5" id="KW-0539">Nucleus</keyword>
<dbReference type="RefSeq" id="XP_007915032.1">
    <property type="nucleotide sequence ID" value="XM_007916841.1"/>
</dbReference>
<dbReference type="AlphaFoldDB" id="R8BLH9"/>
<organism evidence="8 9">
    <name type="scientific">Phaeoacremonium minimum (strain UCR-PA7)</name>
    <name type="common">Esca disease fungus</name>
    <name type="synonym">Togninia minima</name>
    <dbReference type="NCBI Taxonomy" id="1286976"/>
    <lineage>
        <taxon>Eukaryota</taxon>
        <taxon>Fungi</taxon>
        <taxon>Dikarya</taxon>
        <taxon>Ascomycota</taxon>
        <taxon>Pezizomycotina</taxon>
        <taxon>Sordariomycetes</taxon>
        <taxon>Sordariomycetidae</taxon>
        <taxon>Togniniales</taxon>
        <taxon>Togniniaceae</taxon>
        <taxon>Phaeoacremonium</taxon>
    </lineage>
</organism>
<dbReference type="InterPro" id="IPR052073">
    <property type="entry name" value="Amide_Lactam_Regulators"/>
</dbReference>
<dbReference type="CDD" id="cd12148">
    <property type="entry name" value="fungal_TF_MHR"/>
    <property type="match status" value="1"/>
</dbReference>
<name>R8BLH9_PHAM7</name>
<sequence length="654" mass="73238">MEPQFVRERPVQAIESGQSPASEADQWSKIISNDHPRALESRRIAYLGESWTLSFMIQWKSRESVASPEGGGEHGLSPSGSDDKLGGLHVAVPVDPEDTPSPRMLRPSGAIREQQLPIEIQMALIDAYFTHNHVFYPVILQQEFRQSFASGSVSELLLPAVLYTGALHASDGVIYRAGFENREACLLKLYKVAKKVFFDDEHEGEVGDQLPRVQAAFLLQNMWPSPNAMMDPWSWLGLAIRLAQNMGMHRSTARSSLRVEEQNLWKRIWWALYSRDRQSASALGKPQMINDMDCDVERLTPADFESTDSNEMRLFVIEQAKLAEFAGQIIVSRFIPGSHHLRSGDDRATLMKSLIAWREAVPDCLQRLKYADVAQVPLQGLFLEVLFNNLLLLLHRPRITGSDAAGGFENDNESWKIAFDGARAITLITECIMNYKSLYQCPLFYTSALFGAMTMHAIRGPAAEHQLSVCMIAMRTLSKMYWAAGWIRNIFQKLGEKKQKNFHGVYTSGVPTRVPSPVPESNDQSQPQATEPVEPVEHMQPNLEPPVPHSEPAHAEASRLDCHEAAQIPNIPQPDSSLTGIHYIPFASTVHDPTALHAFGHDQDARNMVGYMDYPMIDHSGLASIDPDFADWWQDLLTTDIPFSNPFITGGVAR</sequence>
<protein>
    <submittedName>
        <fullName evidence="8">Putative cutinase transcription factor 1 alpha protein</fullName>
    </submittedName>
</protein>
<keyword evidence="4" id="KW-0804">Transcription</keyword>
<evidence type="ECO:0000256" key="1">
    <source>
        <dbReference type="ARBA" id="ARBA00022833"/>
    </source>
</evidence>
<evidence type="ECO:0000256" key="2">
    <source>
        <dbReference type="ARBA" id="ARBA00023015"/>
    </source>
</evidence>
<dbReference type="GO" id="GO:0008270">
    <property type="term" value="F:zinc ion binding"/>
    <property type="evidence" value="ECO:0007669"/>
    <property type="project" value="InterPro"/>
</dbReference>
<dbReference type="Proteomes" id="UP000014074">
    <property type="component" value="Unassembled WGS sequence"/>
</dbReference>
<evidence type="ECO:0000256" key="3">
    <source>
        <dbReference type="ARBA" id="ARBA00023125"/>
    </source>
</evidence>
<feature type="region of interest" description="Disordered" evidence="6">
    <location>
        <begin position="64"/>
        <end position="106"/>
    </location>
</feature>
<keyword evidence="1" id="KW-0862">Zinc</keyword>
<keyword evidence="9" id="KW-1185">Reference proteome</keyword>
<dbReference type="InterPro" id="IPR007219">
    <property type="entry name" value="XnlR_reg_dom"/>
</dbReference>
<feature type="compositionally biased region" description="Polar residues" evidence="6">
    <location>
        <begin position="519"/>
        <end position="529"/>
    </location>
</feature>
<evidence type="ECO:0000313" key="9">
    <source>
        <dbReference type="Proteomes" id="UP000014074"/>
    </source>
</evidence>
<proteinExistence type="predicted"/>
<feature type="region of interest" description="Disordered" evidence="6">
    <location>
        <begin position="1"/>
        <end position="25"/>
    </location>
</feature>
<feature type="region of interest" description="Disordered" evidence="6">
    <location>
        <begin position="506"/>
        <end position="558"/>
    </location>
</feature>
<dbReference type="HOGENOM" id="CLU_419312_0_0_1"/>
<reference evidence="9" key="1">
    <citation type="journal article" date="2013" name="Genome Announc.">
        <title>Draft genome sequence of the ascomycete Phaeoacremonium aleophilum strain UCR-PA7, a causal agent of the esca disease complex in grapevines.</title>
        <authorList>
            <person name="Blanco-Ulate B."/>
            <person name="Rolshausen P."/>
            <person name="Cantu D."/>
        </authorList>
    </citation>
    <scope>NUCLEOTIDE SEQUENCE [LARGE SCALE GENOMIC DNA]</scope>
    <source>
        <strain evidence="9">UCR-PA7</strain>
    </source>
</reference>
<feature type="domain" description="Xylanolytic transcriptional activator regulatory" evidence="7">
    <location>
        <begin position="232"/>
        <end position="305"/>
    </location>
</feature>
<dbReference type="OrthoDB" id="2110361at2759"/>
<evidence type="ECO:0000256" key="5">
    <source>
        <dbReference type="ARBA" id="ARBA00023242"/>
    </source>
</evidence>
<dbReference type="GeneID" id="19324727"/>
<keyword evidence="2" id="KW-0805">Transcription regulation</keyword>
<dbReference type="GO" id="GO:0006351">
    <property type="term" value="P:DNA-templated transcription"/>
    <property type="evidence" value="ECO:0007669"/>
    <property type="project" value="InterPro"/>
</dbReference>
<evidence type="ECO:0000256" key="4">
    <source>
        <dbReference type="ARBA" id="ARBA00023163"/>
    </source>
</evidence>